<feature type="region of interest" description="Disordered" evidence="1">
    <location>
        <begin position="98"/>
        <end position="153"/>
    </location>
</feature>
<feature type="compositionally biased region" description="Basic and acidic residues" evidence="1">
    <location>
        <begin position="115"/>
        <end position="132"/>
    </location>
</feature>
<feature type="transmembrane region" description="Helical" evidence="2">
    <location>
        <begin position="175"/>
        <end position="198"/>
    </location>
</feature>
<evidence type="ECO:0000256" key="1">
    <source>
        <dbReference type="SAM" id="MobiDB-lite"/>
    </source>
</evidence>
<name>A0A9J6CXN4_RHIMP</name>
<keyword evidence="5" id="KW-1185">Reference proteome</keyword>
<dbReference type="GO" id="GO:0004222">
    <property type="term" value="F:metalloendopeptidase activity"/>
    <property type="evidence" value="ECO:0007669"/>
    <property type="project" value="InterPro"/>
</dbReference>
<organism evidence="4 5">
    <name type="scientific">Rhipicephalus microplus</name>
    <name type="common">Cattle tick</name>
    <name type="synonym">Boophilus microplus</name>
    <dbReference type="NCBI Taxonomy" id="6941"/>
    <lineage>
        <taxon>Eukaryota</taxon>
        <taxon>Metazoa</taxon>
        <taxon>Ecdysozoa</taxon>
        <taxon>Arthropoda</taxon>
        <taxon>Chelicerata</taxon>
        <taxon>Arachnida</taxon>
        <taxon>Acari</taxon>
        <taxon>Parasitiformes</taxon>
        <taxon>Ixodida</taxon>
        <taxon>Ixodoidea</taxon>
        <taxon>Ixodidae</taxon>
        <taxon>Rhipicephalinae</taxon>
        <taxon>Rhipicephalus</taxon>
        <taxon>Boophilus</taxon>
    </lineage>
</organism>
<dbReference type="AlphaFoldDB" id="A0A9J6CXN4"/>
<feature type="domain" description="Peptidase M13 C-terminal" evidence="3">
    <location>
        <begin position="674"/>
        <end position="759"/>
    </location>
</feature>
<keyword evidence="2" id="KW-0472">Membrane</keyword>
<keyword evidence="2" id="KW-0812">Transmembrane</keyword>
<gene>
    <name evidence="4" type="ORF">HPB51_028316</name>
</gene>
<evidence type="ECO:0000313" key="4">
    <source>
        <dbReference type="EMBL" id="KAH7950649.1"/>
    </source>
</evidence>
<dbReference type="PANTHER" id="PTHR11733:SF241">
    <property type="entry name" value="GH26575P-RELATED"/>
    <property type="match status" value="1"/>
</dbReference>
<feature type="compositionally biased region" description="Basic and acidic residues" evidence="1">
    <location>
        <begin position="31"/>
        <end position="42"/>
    </location>
</feature>
<dbReference type="PROSITE" id="PS51885">
    <property type="entry name" value="NEPRILYSIN"/>
    <property type="match status" value="1"/>
</dbReference>
<comment type="caution">
    <text evidence="4">The sequence shown here is derived from an EMBL/GenBank/DDBJ whole genome shotgun (WGS) entry which is preliminary data.</text>
</comment>
<dbReference type="PANTHER" id="PTHR11733">
    <property type="entry name" value="ZINC METALLOPROTEASE FAMILY M13 NEPRILYSIN-RELATED"/>
    <property type="match status" value="1"/>
</dbReference>
<reference evidence="4" key="2">
    <citation type="submission" date="2021-09" db="EMBL/GenBank/DDBJ databases">
        <authorList>
            <person name="Jia N."/>
            <person name="Wang J."/>
            <person name="Shi W."/>
            <person name="Du L."/>
            <person name="Sun Y."/>
            <person name="Zhan W."/>
            <person name="Jiang J."/>
            <person name="Wang Q."/>
            <person name="Zhang B."/>
            <person name="Ji P."/>
            <person name="Sakyi L.B."/>
            <person name="Cui X."/>
            <person name="Yuan T."/>
            <person name="Jiang B."/>
            <person name="Yang W."/>
            <person name="Lam T.T.-Y."/>
            <person name="Chang Q."/>
            <person name="Ding S."/>
            <person name="Wang X."/>
            <person name="Zhu J."/>
            <person name="Ruan X."/>
            <person name="Zhao L."/>
            <person name="Wei J."/>
            <person name="Que T."/>
            <person name="Du C."/>
            <person name="Cheng J."/>
            <person name="Dai P."/>
            <person name="Han X."/>
            <person name="Huang E."/>
            <person name="Gao Y."/>
            <person name="Liu J."/>
            <person name="Shao H."/>
            <person name="Ye R."/>
            <person name="Li L."/>
            <person name="Wei W."/>
            <person name="Wang X."/>
            <person name="Wang C."/>
            <person name="Huo Q."/>
            <person name="Li W."/>
            <person name="Guo W."/>
            <person name="Chen H."/>
            <person name="Chen S."/>
            <person name="Zhou L."/>
            <person name="Zhou L."/>
            <person name="Ni X."/>
            <person name="Tian J."/>
            <person name="Zhou Y."/>
            <person name="Sheng Y."/>
            <person name="Liu T."/>
            <person name="Pan Y."/>
            <person name="Xia L."/>
            <person name="Li J."/>
            <person name="Zhao F."/>
            <person name="Cao W."/>
        </authorList>
    </citation>
    <scope>NUCLEOTIDE SEQUENCE</scope>
    <source>
        <strain evidence="4">Rmic-2018</strain>
        <tissue evidence="4">Larvae</tissue>
    </source>
</reference>
<reference evidence="4" key="1">
    <citation type="journal article" date="2020" name="Cell">
        <title>Large-Scale Comparative Analyses of Tick Genomes Elucidate Their Genetic Diversity and Vector Capacities.</title>
        <authorList>
            <consortium name="Tick Genome and Microbiome Consortium (TIGMIC)"/>
            <person name="Jia N."/>
            <person name="Wang J."/>
            <person name="Shi W."/>
            <person name="Du L."/>
            <person name="Sun Y."/>
            <person name="Zhan W."/>
            <person name="Jiang J.F."/>
            <person name="Wang Q."/>
            <person name="Zhang B."/>
            <person name="Ji P."/>
            <person name="Bell-Sakyi L."/>
            <person name="Cui X.M."/>
            <person name="Yuan T.T."/>
            <person name="Jiang B.G."/>
            <person name="Yang W.F."/>
            <person name="Lam T.T."/>
            <person name="Chang Q.C."/>
            <person name="Ding S.J."/>
            <person name="Wang X.J."/>
            <person name="Zhu J.G."/>
            <person name="Ruan X.D."/>
            <person name="Zhao L."/>
            <person name="Wei J.T."/>
            <person name="Ye R.Z."/>
            <person name="Que T.C."/>
            <person name="Du C.H."/>
            <person name="Zhou Y.H."/>
            <person name="Cheng J.X."/>
            <person name="Dai P.F."/>
            <person name="Guo W.B."/>
            <person name="Han X.H."/>
            <person name="Huang E.J."/>
            <person name="Li L.F."/>
            <person name="Wei W."/>
            <person name="Gao Y.C."/>
            <person name="Liu J.Z."/>
            <person name="Shao H.Z."/>
            <person name="Wang X."/>
            <person name="Wang C.C."/>
            <person name="Yang T.C."/>
            <person name="Huo Q.B."/>
            <person name="Li W."/>
            <person name="Chen H.Y."/>
            <person name="Chen S.E."/>
            <person name="Zhou L.G."/>
            <person name="Ni X.B."/>
            <person name="Tian J.H."/>
            <person name="Sheng Y."/>
            <person name="Liu T."/>
            <person name="Pan Y.S."/>
            <person name="Xia L.Y."/>
            <person name="Li J."/>
            <person name="Zhao F."/>
            <person name="Cao W.C."/>
        </authorList>
    </citation>
    <scope>NUCLEOTIDE SEQUENCE</scope>
    <source>
        <strain evidence="4">Rmic-2018</strain>
    </source>
</reference>
<dbReference type="VEuPathDB" id="VectorBase:LOC119173931"/>
<evidence type="ECO:0000256" key="2">
    <source>
        <dbReference type="SAM" id="Phobius"/>
    </source>
</evidence>
<dbReference type="InterPro" id="IPR000718">
    <property type="entry name" value="Peptidase_M13"/>
</dbReference>
<feature type="compositionally biased region" description="Basic and acidic residues" evidence="1">
    <location>
        <begin position="67"/>
        <end position="76"/>
    </location>
</feature>
<dbReference type="InterPro" id="IPR018497">
    <property type="entry name" value="Peptidase_M13_C"/>
</dbReference>
<proteinExistence type="predicted"/>
<feature type="compositionally biased region" description="Polar residues" evidence="1">
    <location>
        <begin position="14"/>
        <end position="30"/>
    </location>
</feature>
<dbReference type="InterPro" id="IPR024079">
    <property type="entry name" value="MetalloPept_cat_dom_sf"/>
</dbReference>
<feature type="region of interest" description="Disordered" evidence="1">
    <location>
        <begin position="1"/>
        <end position="83"/>
    </location>
</feature>
<dbReference type="EMBL" id="JABSTU010005002">
    <property type="protein sequence ID" value="KAH7950649.1"/>
    <property type="molecule type" value="Genomic_DNA"/>
</dbReference>
<dbReference type="Pfam" id="PF01431">
    <property type="entry name" value="Peptidase_M13"/>
    <property type="match status" value="1"/>
</dbReference>
<evidence type="ECO:0000313" key="5">
    <source>
        <dbReference type="Proteomes" id="UP000821866"/>
    </source>
</evidence>
<dbReference type="Gene3D" id="3.40.390.10">
    <property type="entry name" value="Collagenase (Catalytic Domain)"/>
    <property type="match status" value="2"/>
</dbReference>
<dbReference type="GO" id="GO:0016485">
    <property type="term" value="P:protein processing"/>
    <property type="evidence" value="ECO:0007669"/>
    <property type="project" value="TreeGrafter"/>
</dbReference>
<keyword evidence="2" id="KW-1133">Transmembrane helix</keyword>
<protein>
    <recommendedName>
        <fullName evidence="3">Peptidase M13 C-terminal domain-containing protein</fullName>
    </recommendedName>
</protein>
<dbReference type="GO" id="GO:0005886">
    <property type="term" value="C:plasma membrane"/>
    <property type="evidence" value="ECO:0007669"/>
    <property type="project" value="TreeGrafter"/>
</dbReference>
<sequence length="763" mass="82433">MPHHKPPTRHGSLPRSSFVTKRGSRSSLDSGKSRLSLDSDHLARKHSQPTAGDAGKAVGHVAAAPDQDQKTTDAPHRPGPHTIAVPVTTATTYAAAHLAQHQGSTRRLSLVVEPTHGHAPDEKRRTRHESKTSHSNTAASKTHHDLKNDIDEPATTTRWPTWKAYMTAQGGFKTVVIVVMLSAIVLLLVGLVLLRLYMRGTETTTPRRPFAVCNTTDCVAHAATLSASVASARDPCDDFSRFVCAAWKREHMAALIADSLLALTRMSGSWGDGAKLEERPAQFMGLCMTARPDQDSAGLQAFKEFLIGEVNFLVAPKDRDATYAGLLKALAILSGKSDVLRVLSVTASSRLPVPLDGRLSDLPEFAPKFTGHAWAAAVSPVLGWIISDEYVVHASTRQLLDAMNELAGSKSAEQLLFHTAWWFVQQIGALTSNALFEATRVALGGAGSLYQGLLCGVQVSVIYSTLLASRHATSVPPATRQSVYDTLNLVHSVAVTAVRTWNSLGPLVKDSVYYMLLGTHPVVWPLPPNIDATQLWSYYGDTVEDSRAFFGHWHSSRLGIQRSFGRRVHTIAAEFYKLDPTSLATYSPAFKGVSVATAAIRAPLYYGAGTAAMRFGGLGFVYAAQLVRNMDARALQDAAAIAESPVALEADHLFQSFQCSDAQEKRAAFPHLPALALAYAAYNKSLNGTTKDARLKGLEAFTPTQVFFMTACLSLCEEDAAGRHWSGDCNAAARNFAPFVEAFGCSPGSPMNRKEKCHLLKAV</sequence>
<dbReference type="Proteomes" id="UP000821866">
    <property type="component" value="Unassembled WGS sequence"/>
</dbReference>
<evidence type="ECO:0000259" key="3">
    <source>
        <dbReference type="Pfam" id="PF01431"/>
    </source>
</evidence>
<accession>A0A9J6CXN4</accession>
<dbReference type="SUPFAM" id="SSF55486">
    <property type="entry name" value="Metalloproteases ('zincins'), catalytic domain"/>
    <property type="match status" value="1"/>
</dbReference>